<dbReference type="InterPro" id="IPR045390">
    <property type="entry name" value="ABC-3C_MC3"/>
</dbReference>
<proteinExistence type="predicted"/>
<reference evidence="1 2" key="1">
    <citation type="submission" date="2022-10" db="EMBL/GenBank/DDBJ databases">
        <title>Complete genome sequence of Exiguobacterium profundum TSS-3 isolated from an extremely saline-alkaline spring located in Ixtapa, Chiapas-Mexico.</title>
        <authorList>
            <person name="Rincon-Rosales R."/>
            <person name="Rogel M.A."/>
            <person name="Rincon-Molina C.I."/>
            <person name="Guerrero G."/>
            <person name="Manzano-Gomez L.A."/>
            <person name="Lopez-Lopez A."/>
            <person name="Rincon Molina F.A."/>
            <person name="Martinez-Romero E."/>
        </authorList>
    </citation>
    <scope>NUCLEOTIDE SEQUENCE [LARGE SCALE GENOMIC DNA]</scope>
    <source>
        <strain evidence="1 2">TSS-3</strain>
    </source>
</reference>
<protein>
    <submittedName>
        <fullName evidence="1">DUF6521 family protein</fullName>
    </submittedName>
</protein>
<dbReference type="Pfam" id="PF20131">
    <property type="entry name" value="MC3"/>
    <property type="match status" value="1"/>
</dbReference>
<name>A0ABY8B396_9BACL</name>
<dbReference type="RefSeq" id="WP_275060127.1">
    <property type="nucleotide sequence ID" value="NZ_CP109617.1"/>
</dbReference>
<evidence type="ECO:0000313" key="2">
    <source>
        <dbReference type="Proteomes" id="UP001219957"/>
    </source>
</evidence>
<gene>
    <name evidence="1" type="ORF">OE059_13390</name>
</gene>
<keyword evidence="2" id="KW-1185">Reference proteome</keyword>
<dbReference type="Proteomes" id="UP001219957">
    <property type="component" value="Chromosome"/>
</dbReference>
<accession>A0ABY8B396</accession>
<evidence type="ECO:0000313" key="1">
    <source>
        <dbReference type="EMBL" id="WED55004.1"/>
    </source>
</evidence>
<sequence length="163" mass="18777">MIPWKDRTEEIANLLNPAFCGEVIRRCISSYQNKKGGEINIEYELIFLILPIVLHNKTRSKINPRSRKQLHTWLQENQEVRIGFSNRVNQLIPYTKEAMSFLLIHGAIQFDDSGRVYVPKYTPTKIDINTEIGSTYKSAEVLGRWFANGGTTTTIFTMWGVKP</sequence>
<organism evidence="1 2">
    <name type="scientific">Exiguobacterium profundum</name>
    <dbReference type="NCBI Taxonomy" id="307643"/>
    <lineage>
        <taxon>Bacteria</taxon>
        <taxon>Bacillati</taxon>
        <taxon>Bacillota</taxon>
        <taxon>Bacilli</taxon>
        <taxon>Bacillales</taxon>
        <taxon>Bacillales Family XII. Incertae Sedis</taxon>
        <taxon>Exiguobacterium</taxon>
    </lineage>
</organism>
<dbReference type="EMBL" id="CP109617">
    <property type="protein sequence ID" value="WED55004.1"/>
    <property type="molecule type" value="Genomic_DNA"/>
</dbReference>